<dbReference type="Gene3D" id="2.60.40.10">
    <property type="entry name" value="Immunoglobulins"/>
    <property type="match status" value="1"/>
</dbReference>
<organism evidence="15 16">
    <name type="scientific">Biformimicrobium ophioploci</name>
    <dbReference type="NCBI Taxonomy" id="3036711"/>
    <lineage>
        <taxon>Bacteria</taxon>
        <taxon>Pseudomonadati</taxon>
        <taxon>Pseudomonadota</taxon>
        <taxon>Gammaproteobacteria</taxon>
        <taxon>Cellvibrionales</taxon>
        <taxon>Microbulbiferaceae</taxon>
        <taxon>Biformimicrobium</taxon>
    </lineage>
</organism>
<feature type="chain" id="PRO_5047128815" evidence="13">
    <location>
        <begin position="24"/>
        <end position="870"/>
    </location>
</feature>
<dbReference type="InterPro" id="IPR008757">
    <property type="entry name" value="Peptidase_M6-like_domain"/>
</dbReference>
<evidence type="ECO:0000256" key="10">
    <source>
        <dbReference type="ARBA" id="ARBA00023026"/>
    </source>
</evidence>
<feature type="region of interest" description="Disordered" evidence="12">
    <location>
        <begin position="683"/>
        <end position="710"/>
    </location>
</feature>
<feature type="domain" description="PKD" evidence="14">
    <location>
        <begin position="743"/>
        <end position="829"/>
    </location>
</feature>
<keyword evidence="7" id="KW-0378">Hydrolase</keyword>
<dbReference type="SUPFAM" id="SSF55486">
    <property type="entry name" value="Metalloproteases ('zincins'), catalytic domain"/>
    <property type="match status" value="1"/>
</dbReference>
<reference evidence="15 16" key="1">
    <citation type="submission" date="2023-04" db="EMBL/GenBank/DDBJ databases">
        <title>Marinobulbifer ophiurae gen. nov., sp. Nov., isolate from tissue of brittle star Ophioplocus japonicus.</title>
        <authorList>
            <person name="Kawano K."/>
            <person name="Sawayama S."/>
            <person name="Nakagawa S."/>
        </authorList>
    </citation>
    <scope>NUCLEOTIDE SEQUENCE [LARGE SCALE GENOMIC DNA]</scope>
    <source>
        <strain evidence="15 16">NKW57</strain>
    </source>
</reference>
<comment type="subcellular location">
    <subcellularLocation>
        <location evidence="2">Secreted</location>
    </subcellularLocation>
</comment>
<dbReference type="Pfam" id="PF20773">
    <property type="entry name" value="InhA-like_MAM"/>
    <property type="match status" value="1"/>
</dbReference>
<dbReference type="InterPro" id="IPR048665">
    <property type="entry name" value="InhA-like_VEG"/>
</dbReference>
<evidence type="ECO:0000256" key="3">
    <source>
        <dbReference type="ARBA" id="ARBA00022525"/>
    </source>
</evidence>
<keyword evidence="10" id="KW-0843">Virulence</keyword>
<dbReference type="InterPro" id="IPR012300">
    <property type="entry name" value="Pept_M6_InhA"/>
</dbReference>
<dbReference type="PIRSF" id="PIRSF007519">
    <property type="entry name" value="Protease_InhA"/>
    <property type="match status" value="1"/>
</dbReference>
<dbReference type="InterPro" id="IPR000601">
    <property type="entry name" value="PKD_dom"/>
</dbReference>
<evidence type="ECO:0000313" key="15">
    <source>
        <dbReference type="EMBL" id="GMG86383.1"/>
    </source>
</evidence>
<evidence type="ECO:0000256" key="7">
    <source>
        <dbReference type="ARBA" id="ARBA00022801"/>
    </source>
</evidence>
<evidence type="ECO:0000256" key="5">
    <source>
        <dbReference type="ARBA" id="ARBA00022723"/>
    </source>
</evidence>
<keyword evidence="16" id="KW-1185">Reference proteome</keyword>
<evidence type="ECO:0000313" key="16">
    <source>
        <dbReference type="Proteomes" id="UP001224392"/>
    </source>
</evidence>
<dbReference type="NCBIfam" id="TIGR03296">
    <property type="entry name" value="M6dom_TIGR03296"/>
    <property type="match status" value="1"/>
</dbReference>
<dbReference type="InterPro" id="IPR035986">
    <property type="entry name" value="PKD_dom_sf"/>
</dbReference>
<accession>A0ABQ6LWE4</accession>
<comment type="caution">
    <text evidence="15">The sequence shown here is derived from an EMBL/GenBank/DDBJ whole genome shotgun (WGS) entry which is preliminary data.</text>
</comment>
<evidence type="ECO:0000256" key="9">
    <source>
        <dbReference type="ARBA" id="ARBA00022837"/>
    </source>
</evidence>
<dbReference type="EMBL" id="BSYJ01000002">
    <property type="protein sequence ID" value="GMG86383.1"/>
    <property type="molecule type" value="Genomic_DNA"/>
</dbReference>
<dbReference type="InterPro" id="IPR022409">
    <property type="entry name" value="PKD/Chitinase_dom"/>
</dbReference>
<dbReference type="PROSITE" id="PS50093">
    <property type="entry name" value="PKD"/>
    <property type="match status" value="1"/>
</dbReference>
<keyword evidence="8" id="KW-0862">Zinc</keyword>
<protein>
    <submittedName>
        <fullName evidence="15">Immune inhibitor A</fullName>
    </submittedName>
</protein>
<evidence type="ECO:0000256" key="13">
    <source>
        <dbReference type="SAM" id="SignalP"/>
    </source>
</evidence>
<evidence type="ECO:0000256" key="1">
    <source>
        <dbReference type="ARBA" id="ARBA00001947"/>
    </source>
</evidence>
<dbReference type="InterPro" id="IPR013783">
    <property type="entry name" value="Ig-like_fold"/>
</dbReference>
<name>A0ABQ6LWE4_9GAMM</name>
<dbReference type="SUPFAM" id="SSF49299">
    <property type="entry name" value="PKD domain"/>
    <property type="match status" value="1"/>
</dbReference>
<comment type="cofactor">
    <cofactor evidence="1">
        <name>Zn(2+)</name>
        <dbReference type="ChEBI" id="CHEBI:29105"/>
    </cofactor>
</comment>
<evidence type="ECO:0000256" key="8">
    <source>
        <dbReference type="ARBA" id="ARBA00022833"/>
    </source>
</evidence>
<dbReference type="Pfam" id="PF20774">
    <property type="entry name" value="InhA-like_VEG"/>
    <property type="match status" value="1"/>
</dbReference>
<dbReference type="PANTHER" id="PTHR13062:SF12">
    <property type="entry name" value="ALPHA-2-MACROGLOBULIN DOMAIN-CONTAINING PROTEIN"/>
    <property type="match status" value="1"/>
</dbReference>
<dbReference type="RefSeq" id="WP_285762904.1">
    <property type="nucleotide sequence ID" value="NZ_BSYJ01000002.1"/>
</dbReference>
<keyword evidence="11" id="KW-0482">Metalloprotease</keyword>
<evidence type="ECO:0000256" key="6">
    <source>
        <dbReference type="ARBA" id="ARBA00022729"/>
    </source>
</evidence>
<keyword evidence="5" id="KW-0479">Metal-binding</keyword>
<feature type="compositionally biased region" description="Polar residues" evidence="12">
    <location>
        <begin position="683"/>
        <end position="695"/>
    </location>
</feature>
<keyword evidence="3" id="KW-0964">Secreted</keyword>
<keyword evidence="6 13" id="KW-0732">Signal</keyword>
<feature type="signal peptide" evidence="13">
    <location>
        <begin position="1"/>
        <end position="23"/>
    </location>
</feature>
<keyword evidence="9" id="KW-0106">Calcium</keyword>
<keyword evidence="4" id="KW-0645">Protease</keyword>
<dbReference type="Proteomes" id="UP001224392">
    <property type="component" value="Unassembled WGS sequence"/>
</dbReference>
<dbReference type="Pfam" id="PF18911">
    <property type="entry name" value="PKD_4"/>
    <property type="match status" value="1"/>
</dbReference>
<gene>
    <name evidence="15" type="ORF">MNKW57_07040</name>
</gene>
<evidence type="ECO:0000256" key="2">
    <source>
        <dbReference type="ARBA" id="ARBA00004613"/>
    </source>
</evidence>
<dbReference type="CDD" id="cd00146">
    <property type="entry name" value="PKD"/>
    <property type="match status" value="1"/>
</dbReference>
<proteinExistence type="predicted"/>
<evidence type="ECO:0000256" key="12">
    <source>
        <dbReference type="SAM" id="MobiDB-lite"/>
    </source>
</evidence>
<dbReference type="SMART" id="SM00089">
    <property type="entry name" value="PKD"/>
    <property type="match status" value="1"/>
</dbReference>
<dbReference type="PANTHER" id="PTHR13062">
    <property type="entry name" value="COLLAGENASE"/>
    <property type="match status" value="1"/>
</dbReference>
<evidence type="ECO:0000259" key="14">
    <source>
        <dbReference type="PROSITE" id="PS50093"/>
    </source>
</evidence>
<evidence type="ECO:0000256" key="4">
    <source>
        <dbReference type="ARBA" id="ARBA00022670"/>
    </source>
</evidence>
<sequence>MNRAIAAVCAGLLIPAFTSVAIAEPLELKTSPKDPGVINRERILYWLEKRGDLPVHATREQRDQAFQRYASRASTSNLLMQPALPTNRAVKSGAQRILKNNAVGEEGKTVKVLSVLIDFPDLPHDDNGLTQLDTDMYYGSYPVNHYQQMQFSGSGYSGPNGQILQSAHQYFERESGGSFSFEGQTYGWVTADQNAWYYGRNIGEDENDSDVPALVVEAVRKAVAANNIDLADYDLEDPYDLDGDGNIEEPDGFIDHINIFHSSIGEEAGGGTLGGDAIWSHRFFVNWQSDPDLAGASVDDSGVKVFGYTIQPIDAAIGVVVHEFGHDLGLDDEYDTDFSTIGAPVGYWSLMASGGWAGSLAGSEPAGFSALAREFLQNVYGGNWVNQVTLYLDDVKNVGRAYQLVEASNHDVGTVNQLRIDLPAQQYSPWEGEYQYYSGAGDLMNNSLVFTPGISVAPDEPVLQLRMWAHWDIEEDWDYVQIKVAGVALYGKYTRDFNPLRDEHWEDYGNVYEYISGRSADIPESTGPEGWVLLEFGMWPENDHSIPDVTIEYVTDAYVGGYGFVVDKIEIVQGDNVLWSDDAETAGTATLDGFTRTGAIEGEAQNYWVQMRSHNGVDSGLEDEGYEHGMLLWFGNENYSDNNVDAHPGFGFVGVVDADQIMIGTEPSEAQVKDAPFSLYSHSTSWGDSSTNGNSLFRDEDDYSSPTQPQSGLVLPEHGLEIEVLSQAGDSSSGTVEVRVQGAAPAVQASISTSVSDLTVDFDAQPSGGDGSYTYSWDFGDNGSSSDKSPQHTYASAGTYTVQLQVSDGSGGVAQVQQSVTVTAASSNSGTSSGSSGSGSGSGGGGGGPIGYLLLMLLALAGYRRRAWHG</sequence>
<evidence type="ECO:0000256" key="11">
    <source>
        <dbReference type="ARBA" id="ARBA00023049"/>
    </source>
</evidence>
<dbReference type="Pfam" id="PF05547">
    <property type="entry name" value="Peptidase_M6"/>
    <property type="match status" value="1"/>
</dbReference>